<dbReference type="PANTHER" id="PTHR24305:SF168">
    <property type="entry name" value="P450, PUTATIVE (EUROFUNG)-RELATED"/>
    <property type="match status" value="1"/>
</dbReference>
<dbReference type="STRING" id="1399860.A0A2C5XEU4"/>
<dbReference type="InterPro" id="IPR036396">
    <property type="entry name" value="Cyt_P450_sf"/>
</dbReference>
<dbReference type="OrthoDB" id="1470350at2759"/>
<dbReference type="GO" id="GO:0005506">
    <property type="term" value="F:iron ion binding"/>
    <property type="evidence" value="ECO:0007669"/>
    <property type="project" value="InterPro"/>
</dbReference>
<dbReference type="Gene3D" id="1.10.630.10">
    <property type="entry name" value="Cytochrome P450"/>
    <property type="match status" value="1"/>
</dbReference>
<dbReference type="PRINTS" id="PR00385">
    <property type="entry name" value="P450"/>
</dbReference>
<dbReference type="AlphaFoldDB" id="A0A2C5XEU4"/>
<dbReference type="GO" id="GO:0016705">
    <property type="term" value="F:oxidoreductase activity, acting on paired donors, with incorporation or reduction of molecular oxygen"/>
    <property type="evidence" value="ECO:0007669"/>
    <property type="project" value="InterPro"/>
</dbReference>
<accession>A0A2C5XEU4</accession>
<keyword evidence="3 4" id="KW-0408">Iron</keyword>
<dbReference type="InterPro" id="IPR002401">
    <property type="entry name" value="Cyt_P450_E_grp-I"/>
</dbReference>
<evidence type="ECO:0000256" key="1">
    <source>
        <dbReference type="ARBA" id="ARBA00022617"/>
    </source>
</evidence>
<keyword evidence="1 4" id="KW-0349">Heme</keyword>
<reference evidence="5 6" key="1">
    <citation type="submission" date="2017-06" db="EMBL/GenBank/DDBJ databases">
        <title>Ant-infecting Ophiocordyceps genomes reveal a high diversity of potential behavioral manipulation genes and a possible major role for enterotoxins.</title>
        <authorList>
            <person name="De Bekker C."/>
            <person name="Evans H.C."/>
            <person name="Brachmann A."/>
            <person name="Hughes D.P."/>
        </authorList>
    </citation>
    <scope>NUCLEOTIDE SEQUENCE [LARGE SCALE GENOMIC DNA]</scope>
    <source>
        <strain evidence="5 6">Map64</strain>
    </source>
</reference>
<name>A0A2C5XEU4_9HYPO</name>
<evidence type="ECO:0008006" key="7">
    <source>
        <dbReference type="Google" id="ProtNLM"/>
    </source>
</evidence>
<dbReference type="GO" id="GO:0020037">
    <property type="term" value="F:heme binding"/>
    <property type="evidence" value="ECO:0007669"/>
    <property type="project" value="InterPro"/>
</dbReference>
<comment type="caution">
    <text evidence="5">The sequence shown here is derived from an EMBL/GenBank/DDBJ whole genome shotgun (WGS) entry which is preliminary data.</text>
</comment>
<dbReference type="PRINTS" id="PR00463">
    <property type="entry name" value="EP450I"/>
</dbReference>
<dbReference type="SUPFAM" id="SSF48264">
    <property type="entry name" value="Cytochrome P450"/>
    <property type="match status" value="1"/>
</dbReference>
<dbReference type="Pfam" id="PF00067">
    <property type="entry name" value="p450"/>
    <property type="match status" value="1"/>
</dbReference>
<dbReference type="Proteomes" id="UP000226192">
    <property type="component" value="Unassembled WGS sequence"/>
</dbReference>
<dbReference type="EMBL" id="NJET01000167">
    <property type="protein sequence ID" value="PHH60028.1"/>
    <property type="molecule type" value="Genomic_DNA"/>
</dbReference>
<evidence type="ECO:0000313" key="6">
    <source>
        <dbReference type="Proteomes" id="UP000226192"/>
    </source>
</evidence>
<gene>
    <name evidence="5" type="ORF">CDD81_2196</name>
</gene>
<dbReference type="InterPro" id="IPR050121">
    <property type="entry name" value="Cytochrome_P450_monoxygenase"/>
</dbReference>
<keyword evidence="6" id="KW-1185">Reference proteome</keyword>
<evidence type="ECO:0000256" key="4">
    <source>
        <dbReference type="PIRSR" id="PIRSR602401-1"/>
    </source>
</evidence>
<protein>
    <recommendedName>
        <fullName evidence="7">Cytochrome P450</fullName>
    </recommendedName>
</protein>
<dbReference type="PANTHER" id="PTHR24305">
    <property type="entry name" value="CYTOCHROME P450"/>
    <property type="match status" value="1"/>
</dbReference>
<feature type="binding site" description="axial binding residue" evidence="4">
    <location>
        <position position="173"/>
    </location>
    <ligand>
        <name>heme</name>
        <dbReference type="ChEBI" id="CHEBI:30413"/>
    </ligand>
    <ligandPart>
        <name>Fe</name>
        <dbReference type="ChEBI" id="CHEBI:18248"/>
    </ligandPart>
</feature>
<comment type="cofactor">
    <cofactor evidence="4">
        <name>heme</name>
        <dbReference type="ChEBI" id="CHEBI:30413"/>
    </cofactor>
</comment>
<proteinExistence type="predicted"/>
<dbReference type="InterPro" id="IPR001128">
    <property type="entry name" value="Cyt_P450"/>
</dbReference>
<organism evidence="5 6">
    <name type="scientific">Ophiocordyceps australis</name>
    <dbReference type="NCBI Taxonomy" id="1399860"/>
    <lineage>
        <taxon>Eukaryota</taxon>
        <taxon>Fungi</taxon>
        <taxon>Dikarya</taxon>
        <taxon>Ascomycota</taxon>
        <taxon>Pezizomycotina</taxon>
        <taxon>Sordariomycetes</taxon>
        <taxon>Hypocreomycetidae</taxon>
        <taxon>Hypocreales</taxon>
        <taxon>Ophiocordycipitaceae</taxon>
        <taxon>Ophiocordyceps</taxon>
    </lineage>
</organism>
<sequence length="241" mass="26728">MMQSFIDGGLTRDELMQEVFVETVAGSDTTATAIRSTLLCLLGNPLALTTLRREIDDAASCGAISSPIRDSEARQMPYLQAVIREGIRMFPPATGVLSKQVPLGGDCILGYQVPAGVQVGHNICGLLRMTELFGPDAQLFRPERWLEAESDPQRLKEMVGAVELVFGYGKFQCLGRTIAQMELNKVFVELLRRFDFTIVHVEKPMRLLSAAMLIMDDFWVRVSRRQEPAPFGGVVGKLEHV</sequence>
<evidence type="ECO:0000313" key="5">
    <source>
        <dbReference type="EMBL" id="PHH60028.1"/>
    </source>
</evidence>
<evidence type="ECO:0000256" key="2">
    <source>
        <dbReference type="ARBA" id="ARBA00022723"/>
    </source>
</evidence>
<evidence type="ECO:0000256" key="3">
    <source>
        <dbReference type="ARBA" id="ARBA00023004"/>
    </source>
</evidence>
<keyword evidence="2 4" id="KW-0479">Metal-binding</keyword>
<dbReference type="GO" id="GO:0004497">
    <property type="term" value="F:monooxygenase activity"/>
    <property type="evidence" value="ECO:0007669"/>
    <property type="project" value="InterPro"/>
</dbReference>